<feature type="non-terminal residue" evidence="1">
    <location>
        <position position="23"/>
    </location>
</feature>
<accession>A0A382ZJS2</accession>
<organism evidence="1">
    <name type="scientific">marine metagenome</name>
    <dbReference type="NCBI Taxonomy" id="408172"/>
    <lineage>
        <taxon>unclassified sequences</taxon>
        <taxon>metagenomes</taxon>
        <taxon>ecological metagenomes</taxon>
    </lineage>
</organism>
<sequence length="23" mass="2632">MTHAIRIHSNGGPEVLQWEEVEV</sequence>
<gene>
    <name evidence="1" type="ORF">METZ01_LOCUS448303</name>
</gene>
<name>A0A382ZJS2_9ZZZZ</name>
<dbReference type="AlphaFoldDB" id="A0A382ZJS2"/>
<evidence type="ECO:0000313" key="1">
    <source>
        <dbReference type="EMBL" id="SVD95449.1"/>
    </source>
</evidence>
<protein>
    <submittedName>
        <fullName evidence="1">Uncharacterized protein</fullName>
    </submittedName>
</protein>
<reference evidence="1" key="1">
    <citation type="submission" date="2018-05" db="EMBL/GenBank/DDBJ databases">
        <authorList>
            <person name="Lanie J.A."/>
            <person name="Ng W.-L."/>
            <person name="Kazmierczak K.M."/>
            <person name="Andrzejewski T.M."/>
            <person name="Davidsen T.M."/>
            <person name="Wayne K.J."/>
            <person name="Tettelin H."/>
            <person name="Glass J.I."/>
            <person name="Rusch D."/>
            <person name="Podicherti R."/>
            <person name="Tsui H.-C.T."/>
            <person name="Winkler M.E."/>
        </authorList>
    </citation>
    <scope>NUCLEOTIDE SEQUENCE</scope>
</reference>
<dbReference type="EMBL" id="UINC01184301">
    <property type="protein sequence ID" value="SVD95449.1"/>
    <property type="molecule type" value="Genomic_DNA"/>
</dbReference>
<proteinExistence type="predicted"/>